<evidence type="ECO:0000313" key="9">
    <source>
        <dbReference type="Proteomes" id="UP000006327"/>
    </source>
</evidence>
<keyword evidence="3 5" id="KW-1133">Transmembrane helix</keyword>
<feature type="transmembrane region" description="Helical" evidence="5">
    <location>
        <begin position="342"/>
        <end position="362"/>
    </location>
</feature>
<organism evidence="8 9">
    <name type="scientific">Paraglaciecola arctica BSs20135</name>
    <dbReference type="NCBI Taxonomy" id="493475"/>
    <lineage>
        <taxon>Bacteria</taxon>
        <taxon>Pseudomonadati</taxon>
        <taxon>Pseudomonadota</taxon>
        <taxon>Gammaproteobacteria</taxon>
        <taxon>Alteromonadales</taxon>
        <taxon>Alteromonadaceae</taxon>
        <taxon>Paraglaciecola</taxon>
    </lineage>
</organism>
<evidence type="ECO:0000256" key="1">
    <source>
        <dbReference type="ARBA" id="ARBA00004141"/>
    </source>
</evidence>
<keyword evidence="4 5" id="KW-0472">Membrane</keyword>
<feature type="domain" description="DUF5935" evidence="7">
    <location>
        <begin position="1"/>
        <end position="188"/>
    </location>
</feature>
<protein>
    <recommendedName>
        <fullName evidence="10">O-antigen polymerase</fullName>
    </recommendedName>
</protein>
<proteinExistence type="predicted"/>
<evidence type="ECO:0000256" key="4">
    <source>
        <dbReference type="ARBA" id="ARBA00023136"/>
    </source>
</evidence>
<keyword evidence="9" id="KW-1185">Reference proteome</keyword>
<dbReference type="Proteomes" id="UP000006327">
    <property type="component" value="Unassembled WGS sequence"/>
</dbReference>
<comment type="subcellular location">
    <subcellularLocation>
        <location evidence="1">Membrane</location>
        <topology evidence="1">Multi-pass membrane protein</topology>
    </subcellularLocation>
</comment>
<keyword evidence="2 5" id="KW-0812">Transmembrane</keyword>
<dbReference type="Pfam" id="PF19358">
    <property type="entry name" value="DUF5935"/>
    <property type="match status" value="1"/>
</dbReference>
<sequence length="444" mass="49851">MRDLALTFLLIAIIYYSFKRPYIGVCAWIWIALTAPADWAFGFSTNFRLNLTVVIITFLSYLFVSKNKKFKLSGIGVLVLLFGFWTLVSSLASITSFPEEVWFRFSEFLKVLMLFFFAILIFKKRLHIDTFVWAIVLSISSYAAMEATKFILSGGSHRIVGVAGQIQDRNDLAVAINMCIPLVIYLIQTCEHKILKNGLWVLLGLNIMAVVGTYSRGGFIGLIILAIAFWWKSKHKLMLSLAAVCIIPIMYMNAPQEWKERQSTVETAAIEDGSFIGRLWAWKISTLIALDNPMTGGGFRAVTDPFIWDYYRSLTPDFSFLKTPPISIEVAPKAAHNIYMQVLGDHGFVGLALFLAILLKTLSLNNRNRKLAKEYGNLWCEHLSNALSLSLIGFCITGANVSRAYFDLLYAVVAIVVVISTNHLAKKYNIKTVKNTAAIKSVET</sequence>
<evidence type="ECO:0000256" key="5">
    <source>
        <dbReference type="SAM" id="Phobius"/>
    </source>
</evidence>
<dbReference type="EMBL" id="BAEO01000018">
    <property type="protein sequence ID" value="GAC18543.1"/>
    <property type="molecule type" value="Genomic_DNA"/>
</dbReference>
<evidence type="ECO:0000259" key="7">
    <source>
        <dbReference type="Pfam" id="PF19358"/>
    </source>
</evidence>
<feature type="transmembrane region" description="Helical" evidence="5">
    <location>
        <begin position="382"/>
        <end position="401"/>
    </location>
</feature>
<feature type="transmembrane region" description="Helical" evidence="5">
    <location>
        <begin position="75"/>
        <end position="95"/>
    </location>
</feature>
<feature type="transmembrane region" description="Helical" evidence="5">
    <location>
        <begin position="172"/>
        <end position="187"/>
    </location>
</feature>
<evidence type="ECO:0000259" key="6">
    <source>
        <dbReference type="Pfam" id="PF04932"/>
    </source>
</evidence>
<dbReference type="eggNOG" id="COG3307">
    <property type="taxonomic scope" value="Bacteria"/>
</dbReference>
<dbReference type="RefSeq" id="WP_007618478.1">
    <property type="nucleotide sequence ID" value="NZ_BAEO01000018.1"/>
</dbReference>
<dbReference type="PANTHER" id="PTHR37422">
    <property type="entry name" value="TEICHURONIC ACID BIOSYNTHESIS PROTEIN TUAE"/>
    <property type="match status" value="1"/>
</dbReference>
<gene>
    <name evidence="8" type="ORF">GARC_1571</name>
</gene>
<dbReference type="InterPro" id="IPR017528">
    <property type="entry name" value="CHP03097O-antigen_lig-rel"/>
</dbReference>
<evidence type="ECO:0000313" key="8">
    <source>
        <dbReference type="EMBL" id="GAC18543.1"/>
    </source>
</evidence>
<evidence type="ECO:0000256" key="2">
    <source>
        <dbReference type="ARBA" id="ARBA00022692"/>
    </source>
</evidence>
<evidence type="ECO:0008006" key="10">
    <source>
        <dbReference type="Google" id="ProtNLM"/>
    </source>
</evidence>
<dbReference type="InterPro" id="IPR045979">
    <property type="entry name" value="DUF5935"/>
</dbReference>
<dbReference type="STRING" id="493475.GARC_1571"/>
<dbReference type="InterPro" id="IPR007016">
    <property type="entry name" value="O-antigen_ligase-rel_domated"/>
</dbReference>
<feature type="transmembrane region" description="Helical" evidence="5">
    <location>
        <begin position="199"/>
        <end position="231"/>
    </location>
</feature>
<name>K6YPH7_9ALTE</name>
<dbReference type="AlphaFoldDB" id="K6YPH7"/>
<feature type="transmembrane region" description="Helical" evidence="5">
    <location>
        <begin position="408"/>
        <end position="425"/>
    </location>
</feature>
<comment type="caution">
    <text evidence="8">The sequence shown here is derived from an EMBL/GenBank/DDBJ whole genome shotgun (WGS) entry which is preliminary data.</text>
</comment>
<feature type="transmembrane region" description="Helical" evidence="5">
    <location>
        <begin position="101"/>
        <end position="122"/>
    </location>
</feature>
<dbReference type="OrthoDB" id="9772644at2"/>
<dbReference type="NCBIfam" id="TIGR03097">
    <property type="entry name" value="PEP_O_lig_1"/>
    <property type="match status" value="1"/>
</dbReference>
<evidence type="ECO:0000256" key="3">
    <source>
        <dbReference type="ARBA" id="ARBA00022989"/>
    </source>
</evidence>
<dbReference type="InterPro" id="IPR051533">
    <property type="entry name" value="WaaL-like"/>
</dbReference>
<feature type="domain" description="O-antigen ligase-related" evidence="6">
    <location>
        <begin position="203"/>
        <end position="355"/>
    </location>
</feature>
<feature type="transmembrane region" description="Helical" evidence="5">
    <location>
        <begin position="237"/>
        <end position="254"/>
    </location>
</feature>
<dbReference type="PANTHER" id="PTHR37422:SF13">
    <property type="entry name" value="LIPOPOLYSACCHARIDE BIOSYNTHESIS PROTEIN PA4999-RELATED"/>
    <property type="match status" value="1"/>
</dbReference>
<reference evidence="8 9" key="1">
    <citation type="journal article" date="2017" name="Antonie Van Leeuwenhoek">
        <title>Rhizobium rhizosphaerae sp. nov., a novel species isolated from rice rhizosphere.</title>
        <authorList>
            <person name="Zhao J.J."/>
            <person name="Zhang J."/>
            <person name="Zhang R.J."/>
            <person name="Zhang C.W."/>
            <person name="Yin H.Q."/>
            <person name="Zhang X.X."/>
        </authorList>
    </citation>
    <scope>NUCLEOTIDE SEQUENCE [LARGE SCALE GENOMIC DNA]</scope>
    <source>
        <strain evidence="8 9">BSs20135</strain>
    </source>
</reference>
<dbReference type="Pfam" id="PF04932">
    <property type="entry name" value="Wzy_C"/>
    <property type="match status" value="1"/>
</dbReference>
<dbReference type="GO" id="GO:0016020">
    <property type="term" value="C:membrane"/>
    <property type="evidence" value="ECO:0007669"/>
    <property type="project" value="UniProtKB-SubCell"/>
</dbReference>
<feature type="transmembrane region" description="Helical" evidence="5">
    <location>
        <begin position="43"/>
        <end position="63"/>
    </location>
</feature>
<accession>K6YPH7</accession>